<keyword evidence="3" id="KW-1185">Reference proteome</keyword>
<dbReference type="Proteomes" id="UP000699042">
    <property type="component" value="Unassembled WGS sequence"/>
</dbReference>
<evidence type="ECO:0000313" key="2">
    <source>
        <dbReference type="EMBL" id="KAG7040863.1"/>
    </source>
</evidence>
<organism evidence="2 3">
    <name type="scientific">Colletotrichum scovillei</name>
    <dbReference type="NCBI Taxonomy" id="1209932"/>
    <lineage>
        <taxon>Eukaryota</taxon>
        <taxon>Fungi</taxon>
        <taxon>Dikarya</taxon>
        <taxon>Ascomycota</taxon>
        <taxon>Pezizomycotina</taxon>
        <taxon>Sordariomycetes</taxon>
        <taxon>Hypocreomycetidae</taxon>
        <taxon>Glomerellales</taxon>
        <taxon>Glomerellaceae</taxon>
        <taxon>Colletotrichum</taxon>
        <taxon>Colletotrichum acutatum species complex</taxon>
    </lineage>
</organism>
<feature type="compositionally biased region" description="Basic and acidic residues" evidence="1">
    <location>
        <begin position="72"/>
        <end position="81"/>
    </location>
</feature>
<name>A0A9P7QTJ1_9PEZI</name>
<evidence type="ECO:0000256" key="1">
    <source>
        <dbReference type="SAM" id="MobiDB-lite"/>
    </source>
</evidence>
<protein>
    <submittedName>
        <fullName evidence="2">Uncharacterized protein</fullName>
    </submittedName>
</protein>
<dbReference type="EMBL" id="JAESDN010000017">
    <property type="protein sequence ID" value="KAG7040863.1"/>
    <property type="molecule type" value="Genomic_DNA"/>
</dbReference>
<accession>A0A9P7QTJ1</accession>
<feature type="region of interest" description="Disordered" evidence="1">
    <location>
        <begin position="66"/>
        <end position="88"/>
    </location>
</feature>
<comment type="caution">
    <text evidence="2">The sequence shown here is derived from an EMBL/GenBank/DDBJ whole genome shotgun (WGS) entry which is preliminary data.</text>
</comment>
<evidence type="ECO:0000313" key="3">
    <source>
        <dbReference type="Proteomes" id="UP000699042"/>
    </source>
</evidence>
<dbReference type="AlphaFoldDB" id="A0A9P7QTJ1"/>
<proteinExistence type="predicted"/>
<reference evidence="2" key="1">
    <citation type="submission" date="2021-05" db="EMBL/GenBank/DDBJ databases">
        <title>Comparative genomics of three Colletotrichum scovillei strains and genetic complementation revealed genes involved fungal growth and virulence on chili pepper.</title>
        <authorList>
            <person name="Hsieh D.-K."/>
            <person name="Chuang S.-C."/>
            <person name="Chen C.-Y."/>
            <person name="Chao Y.-T."/>
            <person name="Lu M.-Y.J."/>
            <person name="Lee M.-H."/>
            <person name="Shih M.-C."/>
        </authorList>
    </citation>
    <scope>NUCLEOTIDE SEQUENCE</scope>
    <source>
        <strain evidence="2">Coll-153</strain>
    </source>
</reference>
<gene>
    <name evidence="2" type="ORF">JMJ77_009967</name>
</gene>
<sequence length="118" mass="12755">MGIPTYGSFSSSMPEQRESCLGLSDPELFSVHHQTAMASLNSGGLMWEAPPALVMVHLLTAASYASVPRARSPGEKRETSPKDSSVSRLTSNQLLMLAVAMSDCCCNNLRRNQHSTNI</sequence>